<evidence type="ECO:0000259" key="3">
    <source>
        <dbReference type="PROSITE" id="PS50172"/>
    </source>
</evidence>
<dbReference type="Gene3D" id="3.30.2140.10">
    <property type="entry name" value="Arylamine N-acetyltransferase"/>
    <property type="match status" value="1"/>
</dbReference>
<dbReference type="InterPro" id="IPR001357">
    <property type="entry name" value="BRCT_dom"/>
</dbReference>
<dbReference type="SUPFAM" id="SSF54001">
    <property type="entry name" value="Cysteine proteinases"/>
    <property type="match status" value="1"/>
</dbReference>
<dbReference type="PANTHER" id="PTHR11786:SF0">
    <property type="entry name" value="ARYLAMINE N-ACETYLTRANSFERASE 4-RELATED"/>
    <property type="match status" value="1"/>
</dbReference>
<comment type="similarity">
    <text evidence="1 2">Belongs to the arylamine N-acetyltransferase family.</text>
</comment>
<evidence type="ECO:0000256" key="2">
    <source>
        <dbReference type="RuleBase" id="RU003452"/>
    </source>
</evidence>
<dbReference type="InterPro" id="IPR038765">
    <property type="entry name" value="Papain-like_cys_pep_sf"/>
</dbReference>
<accession>A0A399RLD2</accession>
<dbReference type="PRINTS" id="PR01543">
    <property type="entry name" value="ANATRNSFRASE"/>
</dbReference>
<gene>
    <name evidence="4" type="ORF">D1222_04495</name>
</gene>
<dbReference type="EMBL" id="QWGA01000003">
    <property type="protein sequence ID" value="RIJ31511.1"/>
    <property type="molecule type" value="Genomic_DNA"/>
</dbReference>
<comment type="caution">
    <text evidence="4">The sequence shown here is derived from an EMBL/GenBank/DDBJ whole genome shotgun (WGS) entry which is preliminary data.</text>
</comment>
<dbReference type="Pfam" id="PF00797">
    <property type="entry name" value="Acetyltransf_2"/>
    <property type="match status" value="1"/>
</dbReference>
<protein>
    <recommendedName>
        <fullName evidence="3">BRCT domain-containing protein</fullName>
    </recommendedName>
</protein>
<dbReference type="Proteomes" id="UP000265845">
    <property type="component" value="Unassembled WGS sequence"/>
</dbReference>
<dbReference type="PROSITE" id="PS50172">
    <property type="entry name" value="BRCT"/>
    <property type="match status" value="1"/>
</dbReference>
<dbReference type="AlphaFoldDB" id="A0A399RLD2"/>
<dbReference type="GO" id="GO:0016407">
    <property type="term" value="F:acetyltransferase activity"/>
    <property type="evidence" value="ECO:0007669"/>
    <property type="project" value="InterPro"/>
</dbReference>
<proteinExistence type="inferred from homology"/>
<feature type="domain" description="BRCT" evidence="3">
    <location>
        <begin position="1"/>
        <end position="22"/>
    </location>
</feature>
<dbReference type="Gene3D" id="2.40.128.150">
    <property type="entry name" value="Cysteine proteinases"/>
    <property type="match status" value="1"/>
</dbReference>
<evidence type="ECO:0000256" key="1">
    <source>
        <dbReference type="ARBA" id="ARBA00006547"/>
    </source>
</evidence>
<evidence type="ECO:0000313" key="4">
    <source>
        <dbReference type="EMBL" id="RIJ31511.1"/>
    </source>
</evidence>
<organism evidence="4 5">
    <name type="scientific">Henriciella algicola</name>
    <dbReference type="NCBI Taxonomy" id="1608422"/>
    <lineage>
        <taxon>Bacteria</taxon>
        <taxon>Pseudomonadati</taxon>
        <taxon>Pseudomonadota</taxon>
        <taxon>Alphaproteobacteria</taxon>
        <taxon>Hyphomonadales</taxon>
        <taxon>Hyphomonadaceae</taxon>
        <taxon>Henriciella</taxon>
    </lineage>
</organism>
<dbReference type="InterPro" id="IPR001447">
    <property type="entry name" value="Arylamine_N-AcTrfase"/>
</dbReference>
<keyword evidence="5" id="KW-1185">Reference proteome</keyword>
<sequence length="286" mass="31769">MPDWVRSCIYRAMTLDLAAYLKRIGYTGPVRADLETLNALHAAHVNAVPFENLDVHAGRPVTLSLEAAYEEIVGQGKGGWCYEMNAVFGWALSEIGFEVLRLGAGVRREALGDEAMGNHLALLVRLERDYLADVGFGSSQVHAIALEEGVSDHAPVRMAIARTDDGYWRLHEGGPGATFSYDFRAEPADEALLAARHEWQITDPNSIFCKTLSAKIRRGTTYYMLRGRMLETQMPGRSTQQVMDTPEELSAVLDEVFGLEEPELEALWPKICARHKQLFPHAGGRL</sequence>
<evidence type="ECO:0000313" key="5">
    <source>
        <dbReference type="Proteomes" id="UP000265845"/>
    </source>
</evidence>
<dbReference type="RefSeq" id="WP_119453006.1">
    <property type="nucleotide sequence ID" value="NZ_QWGA01000003.1"/>
</dbReference>
<reference evidence="4 5" key="1">
    <citation type="submission" date="2018-08" db="EMBL/GenBank/DDBJ databases">
        <title>Henriciella mobilis sp. nov., isolated from seawater.</title>
        <authorList>
            <person name="Cheng H."/>
            <person name="Wu Y.-H."/>
            <person name="Xu X.-W."/>
            <person name="Guo L.-L."/>
        </authorList>
    </citation>
    <scope>NUCLEOTIDE SEQUENCE [LARGE SCALE GENOMIC DNA]</scope>
    <source>
        <strain evidence="4 5">CCUG67844</strain>
    </source>
</reference>
<name>A0A399RLD2_9PROT</name>
<dbReference type="OrthoDB" id="7181050at2"/>
<dbReference type="PANTHER" id="PTHR11786">
    <property type="entry name" value="N-HYDROXYARYLAMINE O-ACETYLTRANSFERASE"/>
    <property type="match status" value="1"/>
</dbReference>